<proteinExistence type="predicted"/>
<organism evidence="2 5">
    <name type="scientific">Didymodactylos carnosus</name>
    <dbReference type="NCBI Taxonomy" id="1234261"/>
    <lineage>
        <taxon>Eukaryota</taxon>
        <taxon>Metazoa</taxon>
        <taxon>Spiralia</taxon>
        <taxon>Gnathifera</taxon>
        <taxon>Rotifera</taxon>
        <taxon>Eurotatoria</taxon>
        <taxon>Bdelloidea</taxon>
        <taxon>Philodinida</taxon>
        <taxon>Philodinidae</taxon>
        <taxon>Didymodactylos</taxon>
    </lineage>
</organism>
<name>A0A814BBL3_9BILA</name>
<dbReference type="Proteomes" id="UP000681722">
    <property type="component" value="Unassembled WGS sequence"/>
</dbReference>
<protein>
    <submittedName>
        <fullName evidence="2">Uncharacterized protein</fullName>
    </submittedName>
</protein>
<evidence type="ECO:0000313" key="5">
    <source>
        <dbReference type="Proteomes" id="UP000663829"/>
    </source>
</evidence>
<dbReference type="OrthoDB" id="9987185at2759"/>
<dbReference type="EMBL" id="CAJOBA010002869">
    <property type="protein sequence ID" value="CAF3662286.1"/>
    <property type="molecule type" value="Genomic_DNA"/>
</dbReference>
<evidence type="ECO:0000313" key="4">
    <source>
        <dbReference type="EMBL" id="CAF3704319.1"/>
    </source>
</evidence>
<comment type="caution">
    <text evidence="2">The sequence shown here is derived from an EMBL/GenBank/DDBJ whole genome shotgun (WGS) entry which is preliminary data.</text>
</comment>
<dbReference type="AlphaFoldDB" id="A0A814BBL3"/>
<dbReference type="Proteomes" id="UP000682733">
    <property type="component" value="Unassembled WGS sequence"/>
</dbReference>
<dbReference type="Pfam" id="PF04525">
    <property type="entry name" value="LOR"/>
    <property type="match status" value="1"/>
</dbReference>
<dbReference type="Proteomes" id="UP000677228">
    <property type="component" value="Unassembled WGS sequence"/>
</dbReference>
<accession>A0A814BBL3</accession>
<evidence type="ECO:0000313" key="1">
    <source>
        <dbReference type="EMBL" id="CAF0878196.1"/>
    </source>
</evidence>
<dbReference type="EMBL" id="CAJNOK010002868">
    <property type="protein sequence ID" value="CAF0878196.1"/>
    <property type="molecule type" value="Genomic_DNA"/>
</dbReference>
<reference evidence="2" key="1">
    <citation type="submission" date="2021-02" db="EMBL/GenBank/DDBJ databases">
        <authorList>
            <person name="Nowell W R."/>
        </authorList>
    </citation>
    <scope>NUCLEOTIDE SEQUENCE</scope>
</reference>
<dbReference type="InterPro" id="IPR007612">
    <property type="entry name" value="LOR"/>
</dbReference>
<gene>
    <name evidence="2" type="ORF">GPM918_LOCUS9902</name>
    <name evidence="1" type="ORF">OVA965_LOCUS8480</name>
    <name evidence="4" type="ORF">SRO942_LOCUS9903</name>
    <name evidence="3" type="ORF">TMI583_LOCUS8476</name>
</gene>
<dbReference type="EMBL" id="CAJNOQ010001889">
    <property type="protein sequence ID" value="CAF0925660.1"/>
    <property type="molecule type" value="Genomic_DNA"/>
</dbReference>
<evidence type="ECO:0000313" key="3">
    <source>
        <dbReference type="EMBL" id="CAF3662286.1"/>
    </source>
</evidence>
<sequence length="213" mass="25040">MFRLGDFEFLIVLGLNGQQKGHYPSVSNGNTTKVHKQSLVKHYIIKKDFISGLKYREFSVYDPTEQQLLYRIDTTFHILHRVKITNQPEKKLLATVNGKFRFFLYGATFKILTPGTQQWKEGKIERSFTLSYKFIITYDNRQVIFEGDRNKWHMSWTDAKTHELLASFEKRMISLVWQNTYDLKIYTDELPDIFFFVGLAVADRSTSNKDSKG</sequence>
<dbReference type="EMBL" id="CAJOBC010001889">
    <property type="protein sequence ID" value="CAF3704319.1"/>
    <property type="molecule type" value="Genomic_DNA"/>
</dbReference>
<dbReference type="Proteomes" id="UP000663829">
    <property type="component" value="Unassembled WGS sequence"/>
</dbReference>
<evidence type="ECO:0000313" key="2">
    <source>
        <dbReference type="EMBL" id="CAF0925660.1"/>
    </source>
</evidence>
<keyword evidence="5" id="KW-1185">Reference proteome</keyword>